<organism evidence="3">
    <name type="scientific">Ajellomyces capsulatus (strain H88)</name>
    <name type="common">Darling's disease fungus</name>
    <name type="synonym">Histoplasma capsulatum</name>
    <dbReference type="NCBI Taxonomy" id="544711"/>
    <lineage>
        <taxon>Eukaryota</taxon>
        <taxon>Fungi</taxon>
        <taxon>Dikarya</taxon>
        <taxon>Ascomycota</taxon>
        <taxon>Pezizomycotina</taxon>
        <taxon>Eurotiomycetes</taxon>
        <taxon>Eurotiomycetidae</taxon>
        <taxon>Onygenales</taxon>
        <taxon>Ajellomycetaceae</taxon>
        <taxon>Histoplasma</taxon>
    </lineage>
</organism>
<reference evidence="3" key="1">
    <citation type="submission" date="2008-07" db="EMBL/GenBank/DDBJ databases">
        <title>Annotation of Ajellomyces capsulatus strain H88.</title>
        <authorList>
            <person name="Champion M."/>
            <person name="Cuomo C."/>
            <person name="Ma L.-J."/>
            <person name="Henn M.R."/>
            <person name="Sil A."/>
            <person name="Goldman B."/>
            <person name="Young S.K."/>
            <person name="Kodira C.D."/>
            <person name="Zeng Q."/>
            <person name="Koehrsen M."/>
            <person name="Alvarado L."/>
            <person name="Berlin A."/>
            <person name="Borenstein D."/>
            <person name="Chen Z."/>
            <person name="Engels R."/>
            <person name="Freedman E."/>
            <person name="Gellesch M."/>
            <person name="Goldberg J."/>
            <person name="Griggs A."/>
            <person name="Gujja S."/>
            <person name="Heiman D."/>
            <person name="Hepburn T."/>
            <person name="Howarth C."/>
            <person name="Jen D."/>
            <person name="Larson L."/>
            <person name="Lewis B."/>
            <person name="Mehta T."/>
            <person name="Park D."/>
            <person name="Pearson M."/>
            <person name="Roberts A."/>
            <person name="Saif S."/>
            <person name="Shea T."/>
            <person name="Shenoy N."/>
            <person name="Sisk P."/>
            <person name="Stolte C."/>
            <person name="Sykes S."/>
            <person name="Walk T."/>
            <person name="White J."/>
            <person name="Yandava C."/>
            <person name="Klein B."/>
            <person name="McEwen J.G."/>
            <person name="Puccia R."/>
            <person name="Goldman G.H."/>
            <person name="Felipe M.S."/>
            <person name="Nino-Vega G."/>
            <person name="San-Blas G."/>
            <person name="Taylor J."/>
            <person name="Mendoza L."/>
            <person name="Galagan J."/>
            <person name="Nusbaum C."/>
            <person name="Birren B."/>
        </authorList>
    </citation>
    <scope>NUCLEOTIDE SEQUENCE [LARGE SCALE GENOMIC DNA]</scope>
    <source>
        <strain evidence="3">H88</strain>
    </source>
</reference>
<dbReference type="EMBL" id="DS990637">
    <property type="protein sequence ID" value="EGC43900.1"/>
    <property type="molecule type" value="Genomic_DNA"/>
</dbReference>
<feature type="region of interest" description="Disordered" evidence="1">
    <location>
        <begin position="98"/>
        <end position="118"/>
    </location>
</feature>
<proteinExistence type="predicted"/>
<protein>
    <submittedName>
        <fullName evidence="2">Uncharacterized protein</fullName>
    </submittedName>
</protein>
<gene>
    <name evidence="2" type="ORF">HCEG_03115</name>
</gene>
<dbReference type="HOGENOM" id="CLU_2072459_0_0_1"/>
<sequence>MAHKPVTLPHLPSASEQMPRLSIDVMKRTLKAFVISFAVNSGVTKEGDTPPQSRRIWLYQAFTRIHYGYLTTTLAGRAEARSWTPILLRYEGAVCRSQDERAAADRPGTQTPPEGIDS</sequence>
<dbReference type="AlphaFoldDB" id="F0UBJ9"/>
<evidence type="ECO:0000256" key="1">
    <source>
        <dbReference type="SAM" id="MobiDB-lite"/>
    </source>
</evidence>
<name>F0UBJ9_AJEC8</name>
<evidence type="ECO:0000313" key="3">
    <source>
        <dbReference type="Proteomes" id="UP000008142"/>
    </source>
</evidence>
<evidence type="ECO:0000313" key="2">
    <source>
        <dbReference type="EMBL" id="EGC43900.1"/>
    </source>
</evidence>
<dbReference type="Proteomes" id="UP000008142">
    <property type="component" value="Unassembled WGS sequence"/>
</dbReference>
<accession>F0UBJ9</accession>